<evidence type="ECO:0000256" key="1">
    <source>
        <dbReference type="ARBA" id="ARBA00004651"/>
    </source>
</evidence>
<feature type="transmembrane region" description="Helical" evidence="7">
    <location>
        <begin position="276"/>
        <end position="293"/>
    </location>
</feature>
<evidence type="ECO:0000256" key="2">
    <source>
        <dbReference type="ARBA" id="ARBA00007362"/>
    </source>
</evidence>
<accession>A0A3R9EJE1</accession>
<dbReference type="InterPro" id="IPR037185">
    <property type="entry name" value="EmrE-like"/>
</dbReference>
<organism evidence="10 11">
    <name type="scientific">Atlantibacter subterraneus</name>
    <dbReference type="NCBI Taxonomy" id="255519"/>
    <lineage>
        <taxon>Bacteria</taxon>
        <taxon>Pseudomonadati</taxon>
        <taxon>Pseudomonadota</taxon>
        <taxon>Gammaproteobacteria</taxon>
        <taxon>Enterobacterales</taxon>
        <taxon>Enterobacteriaceae</taxon>
        <taxon>Atlantibacter</taxon>
    </lineage>
</organism>
<feature type="transmembrane region" description="Helical" evidence="7">
    <location>
        <begin position="100"/>
        <end position="121"/>
    </location>
</feature>
<dbReference type="Proteomes" id="UP000275331">
    <property type="component" value="Unassembled WGS sequence"/>
</dbReference>
<comment type="similarity">
    <text evidence="2">Belongs to the EamA transporter family.</text>
</comment>
<evidence type="ECO:0000259" key="8">
    <source>
        <dbReference type="Pfam" id="PF00892"/>
    </source>
</evidence>
<feature type="transmembrane region" description="Helical" evidence="7">
    <location>
        <begin position="34"/>
        <end position="54"/>
    </location>
</feature>
<dbReference type="GO" id="GO:0005886">
    <property type="term" value="C:plasma membrane"/>
    <property type="evidence" value="ECO:0007669"/>
    <property type="project" value="UniProtKB-SubCell"/>
</dbReference>
<feature type="transmembrane region" description="Helical" evidence="7">
    <location>
        <begin position="152"/>
        <end position="172"/>
    </location>
</feature>
<comment type="caution">
    <text evidence="10">The sequence shown here is derived from an EMBL/GenBank/DDBJ whole genome shotgun (WGS) entry which is preliminary data.</text>
</comment>
<evidence type="ECO:0000256" key="3">
    <source>
        <dbReference type="ARBA" id="ARBA00022475"/>
    </source>
</evidence>
<feature type="transmembrane region" description="Helical" evidence="7">
    <location>
        <begin position="75"/>
        <end position="94"/>
    </location>
</feature>
<dbReference type="SUPFAM" id="SSF103481">
    <property type="entry name" value="Multidrug resistance efflux transporter EmrE"/>
    <property type="match status" value="2"/>
</dbReference>
<evidence type="ECO:0000256" key="7">
    <source>
        <dbReference type="SAM" id="Phobius"/>
    </source>
</evidence>
<reference evidence="10 11" key="1">
    <citation type="submission" date="2018-10" db="EMBL/GenBank/DDBJ databases">
        <title>Transmission dynamics of multidrug resistant bacteria on intensive care unit surfaces.</title>
        <authorList>
            <person name="D'Souza A.W."/>
            <person name="Potter R.F."/>
            <person name="Wallace M."/>
            <person name="Shupe A."/>
            <person name="Patel S."/>
            <person name="Sun S."/>
            <person name="Gul D."/>
            <person name="Kwon J.H."/>
            <person name="Andleeb S."/>
            <person name="Burnham C.-A.D."/>
            <person name="Dantas G."/>
        </authorList>
    </citation>
    <scope>NUCLEOTIDE SEQUENCE [LARGE SCALE GENOMIC DNA]</scope>
    <source>
        <strain evidence="10 11">AS_373</strain>
    </source>
</reference>
<evidence type="ECO:0000256" key="6">
    <source>
        <dbReference type="ARBA" id="ARBA00023136"/>
    </source>
</evidence>
<evidence type="ECO:0000313" key="11">
    <source>
        <dbReference type="Proteomes" id="UP000275331"/>
    </source>
</evidence>
<feature type="transmembrane region" description="Helical" evidence="7">
    <location>
        <begin position="249"/>
        <end position="270"/>
    </location>
</feature>
<keyword evidence="5 7" id="KW-1133">Transmembrane helix</keyword>
<comment type="subcellular location">
    <subcellularLocation>
        <location evidence="1">Cell membrane</location>
        <topology evidence="1">Multi-pass membrane protein</topology>
    </subcellularLocation>
</comment>
<dbReference type="InterPro" id="IPR050638">
    <property type="entry name" value="AA-Vitamin_Transporters"/>
</dbReference>
<dbReference type="EMBL" id="JAWLOF010000013">
    <property type="protein sequence ID" value="MDV7024335.1"/>
    <property type="molecule type" value="Genomic_DNA"/>
</dbReference>
<sequence>MSYAKKGMLYVLLAAIFWGSSGVAAQYIMEQSQISAPFLTMIRLLFSGFILLTLSFMQGDKIFAMFKIRRDAISLVIFSLFGALLVQFTFLVAIEKSNAATATILQFLSPTIIVMWFAAILKKRPSRYVIMAVATSLIGTFLLVTHGNPTSLSISGSALFWGIASAFAAAFYTTYPSKLIGQYGTLPIVGWSMLIGGAALLPFYSGQHSGVTINSHVLMAFFYLVVVGTALTFSIYLKGAQMIGGPKASILSCAEPLSSALLSLALLGISFTLPDWLGTLLILSSVALISLDSRRKVRPA</sequence>
<feature type="transmembrane region" description="Helical" evidence="7">
    <location>
        <begin position="184"/>
        <end position="204"/>
    </location>
</feature>
<dbReference type="AlphaFoldDB" id="A0A3R9EJE1"/>
<dbReference type="PANTHER" id="PTHR32322:SF2">
    <property type="entry name" value="EAMA DOMAIN-CONTAINING PROTEIN"/>
    <property type="match status" value="1"/>
</dbReference>
<dbReference type="OrthoDB" id="9810818at2"/>
<dbReference type="PANTHER" id="PTHR32322">
    <property type="entry name" value="INNER MEMBRANE TRANSPORTER"/>
    <property type="match status" value="1"/>
</dbReference>
<feature type="domain" description="EamA" evidence="8">
    <location>
        <begin position="157"/>
        <end position="290"/>
    </location>
</feature>
<dbReference type="EMBL" id="RHXB01000009">
    <property type="protein sequence ID" value="RSE24831.1"/>
    <property type="molecule type" value="Genomic_DNA"/>
</dbReference>
<name>A0A3R9EJE1_9ENTR</name>
<evidence type="ECO:0000313" key="10">
    <source>
        <dbReference type="EMBL" id="RSE24831.1"/>
    </source>
</evidence>
<dbReference type="InterPro" id="IPR000620">
    <property type="entry name" value="EamA_dom"/>
</dbReference>
<feature type="domain" description="EamA" evidence="8">
    <location>
        <begin position="6"/>
        <end position="144"/>
    </location>
</feature>
<keyword evidence="6 7" id="KW-0472">Membrane</keyword>
<proteinExistence type="inferred from homology"/>
<dbReference type="Proteomes" id="UP001187066">
    <property type="component" value="Unassembled WGS sequence"/>
</dbReference>
<feature type="transmembrane region" description="Helical" evidence="7">
    <location>
        <begin position="128"/>
        <end position="146"/>
    </location>
</feature>
<dbReference type="RefSeq" id="WP_125295082.1">
    <property type="nucleotide sequence ID" value="NZ_JAPTZM010000003.1"/>
</dbReference>
<dbReference type="Pfam" id="PF00892">
    <property type="entry name" value="EamA"/>
    <property type="match status" value="2"/>
</dbReference>
<evidence type="ECO:0000313" key="12">
    <source>
        <dbReference type="Proteomes" id="UP001187066"/>
    </source>
</evidence>
<keyword evidence="4 7" id="KW-0812">Transmembrane</keyword>
<keyword evidence="12" id="KW-1185">Reference proteome</keyword>
<keyword evidence="3" id="KW-1003">Cell membrane</keyword>
<reference evidence="9 12" key="2">
    <citation type="submission" date="2023-10" db="EMBL/GenBank/DDBJ databases">
        <authorList>
            <person name="Dale J."/>
        </authorList>
    </citation>
    <scope>NUCLEOTIDE SEQUENCE [LARGE SCALE GENOMIC DNA]</scope>
    <source>
        <strain evidence="9 12">2023EL-00970</strain>
    </source>
</reference>
<evidence type="ECO:0000256" key="4">
    <source>
        <dbReference type="ARBA" id="ARBA00022692"/>
    </source>
</evidence>
<evidence type="ECO:0000313" key="9">
    <source>
        <dbReference type="EMBL" id="MDV7024335.1"/>
    </source>
</evidence>
<evidence type="ECO:0000256" key="5">
    <source>
        <dbReference type="ARBA" id="ARBA00022989"/>
    </source>
</evidence>
<protein>
    <submittedName>
        <fullName evidence="10">EamA family transporter</fullName>
    </submittedName>
</protein>
<gene>
    <name evidence="10" type="ORF">EGT71_14265</name>
    <name evidence="9" type="ORF">R4P48_16810</name>
</gene>
<feature type="transmembrane region" description="Helical" evidence="7">
    <location>
        <begin position="216"/>
        <end position="237"/>
    </location>
</feature>